<organism evidence="3">
    <name type="scientific">Anisakis simplex</name>
    <name type="common">Herring worm</name>
    <dbReference type="NCBI Taxonomy" id="6269"/>
    <lineage>
        <taxon>Eukaryota</taxon>
        <taxon>Metazoa</taxon>
        <taxon>Ecdysozoa</taxon>
        <taxon>Nematoda</taxon>
        <taxon>Chromadorea</taxon>
        <taxon>Rhabditida</taxon>
        <taxon>Spirurina</taxon>
        <taxon>Ascaridomorpha</taxon>
        <taxon>Ascaridoidea</taxon>
        <taxon>Anisakidae</taxon>
        <taxon>Anisakis</taxon>
        <taxon>Anisakis simplex complex</taxon>
    </lineage>
</organism>
<reference evidence="1 2" key="2">
    <citation type="submission" date="2018-11" db="EMBL/GenBank/DDBJ databases">
        <authorList>
            <consortium name="Pathogen Informatics"/>
        </authorList>
    </citation>
    <scope>NUCLEOTIDE SEQUENCE [LARGE SCALE GENOMIC DNA]</scope>
</reference>
<keyword evidence="2" id="KW-1185">Reference proteome</keyword>
<evidence type="ECO:0000313" key="3">
    <source>
        <dbReference type="WBParaSite" id="ASIM_0001840701-mRNA-1"/>
    </source>
</evidence>
<proteinExistence type="predicted"/>
<evidence type="ECO:0000313" key="1">
    <source>
        <dbReference type="EMBL" id="VDK61523.1"/>
    </source>
</evidence>
<gene>
    <name evidence="1" type="ORF">ASIM_LOCUS17809</name>
</gene>
<accession>A0A0M3KBR0</accession>
<reference evidence="3" key="1">
    <citation type="submission" date="2017-02" db="UniProtKB">
        <authorList>
            <consortium name="WormBaseParasite"/>
        </authorList>
    </citation>
    <scope>IDENTIFICATION</scope>
</reference>
<dbReference type="AlphaFoldDB" id="A0A0M3KBR0"/>
<sequence>MKRSDVEGSATSSTTLYDEIFNEYGSAATSGSESGATSHCFRRHRVGTDGMLKHCSAAFGTNTGSVLGYLLSSCGVNNADHF</sequence>
<evidence type="ECO:0000313" key="2">
    <source>
        <dbReference type="Proteomes" id="UP000267096"/>
    </source>
</evidence>
<dbReference type="WBParaSite" id="ASIM_0001840701-mRNA-1">
    <property type="protein sequence ID" value="ASIM_0001840701-mRNA-1"/>
    <property type="gene ID" value="ASIM_0001840701"/>
</dbReference>
<dbReference type="Proteomes" id="UP000267096">
    <property type="component" value="Unassembled WGS sequence"/>
</dbReference>
<name>A0A0M3KBR0_ANISI</name>
<protein>
    <submittedName>
        <fullName evidence="1 3">Uncharacterized protein</fullName>
    </submittedName>
</protein>
<dbReference type="EMBL" id="UYRR01034604">
    <property type="protein sequence ID" value="VDK61523.1"/>
    <property type="molecule type" value="Genomic_DNA"/>
</dbReference>